<keyword evidence="5" id="KW-1185">Reference proteome</keyword>
<keyword evidence="3" id="KW-0812">Transmembrane</keyword>
<dbReference type="GO" id="GO:0008408">
    <property type="term" value="F:3'-5' exonuclease activity"/>
    <property type="evidence" value="ECO:0007669"/>
    <property type="project" value="UniProtKB-ARBA"/>
</dbReference>
<reference evidence="4 5" key="1">
    <citation type="submission" date="2024-06" db="EMBL/GenBank/DDBJ databases">
        <title>A chromosome level genome sequence of Diviner's sage (Salvia divinorum).</title>
        <authorList>
            <person name="Ford S.A."/>
            <person name="Ro D.-K."/>
            <person name="Ness R.W."/>
            <person name="Phillips M.A."/>
        </authorList>
    </citation>
    <scope>NUCLEOTIDE SEQUENCE [LARGE SCALE GENOMIC DNA]</scope>
    <source>
        <strain evidence="4">SAF-2024a</strain>
        <tissue evidence="4">Leaf</tissue>
    </source>
</reference>
<proteinExistence type="predicted"/>
<dbReference type="PANTHER" id="PTHR13620:SF100">
    <property type="entry name" value="3'-5' EXONUCLEASE DOMAIN-CONTAINING PROTEIN"/>
    <property type="match status" value="1"/>
</dbReference>
<dbReference type="PANTHER" id="PTHR13620">
    <property type="entry name" value="3-5 EXONUCLEASE"/>
    <property type="match status" value="1"/>
</dbReference>
<dbReference type="Proteomes" id="UP001567538">
    <property type="component" value="Unassembled WGS sequence"/>
</dbReference>
<dbReference type="InterPro" id="IPR012337">
    <property type="entry name" value="RNaseH-like_sf"/>
</dbReference>
<keyword evidence="2" id="KW-0378">Hydrolase</keyword>
<comment type="caution">
    <text evidence="4">The sequence shown here is derived from an EMBL/GenBank/DDBJ whole genome shotgun (WGS) entry which is preliminary data.</text>
</comment>
<dbReference type="EMBL" id="JBEAFC010000002">
    <property type="protein sequence ID" value="KAL1567396.1"/>
    <property type="molecule type" value="Genomic_DNA"/>
</dbReference>
<evidence type="ECO:0008006" key="6">
    <source>
        <dbReference type="Google" id="ProtNLM"/>
    </source>
</evidence>
<accession>A0ABD1IFA3</accession>
<protein>
    <recommendedName>
        <fullName evidence="6">3'-5' exonuclease domain-containing protein</fullName>
    </recommendedName>
</protein>
<evidence type="ECO:0000313" key="4">
    <source>
        <dbReference type="EMBL" id="KAL1567396.1"/>
    </source>
</evidence>
<evidence type="ECO:0000256" key="1">
    <source>
        <dbReference type="ARBA" id="ARBA00022722"/>
    </source>
</evidence>
<evidence type="ECO:0000313" key="5">
    <source>
        <dbReference type="Proteomes" id="UP001567538"/>
    </source>
</evidence>
<organism evidence="4 5">
    <name type="scientific">Salvia divinorum</name>
    <name type="common">Maria pastora</name>
    <name type="synonym">Diviner's sage</name>
    <dbReference type="NCBI Taxonomy" id="28513"/>
    <lineage>
        <taxon>Eukaryota</taxon>
        <taxon>Viridiplantae</taxon>
        <taxon>Streptophyta</taxon>
        <taxon>Embryophyta</taxon>
        <taxon>Tracheophyta</taxon>
        <taxon>Spermatophyta</taxon>
        <taxon>Magnoliopsida</taxon>
        <taxon>eudicotyledons</taxon>
        <taxon>Gunneridae</taxon>
        <taxon>Pentapetalae</taxon>
        <taxon>asterids</taxon>
        <taxon>lamiids</taxon>
        <taxon>Lamiales</taxon>
        <taxon>Lamiaceae</taxon>
        <taxon>Nepetoideae</taxon>
        <taxon>Mentheae</taxon>
        <taxon>Salviinae</taxon>
        <taxon>Salvia</taxon>
        <taxon>Salvia subgen. Calosphace</taxon>
    </lineage>
</organism>
<sequence length="312" mass="34658">MGAKVYLRIDRFDVKLEGITFKPKDFEYLCEMDFLFPDGKIWDRPPVVGVDVMRHPRDPSILLVLLCFGVGCVILRFAAGEPLPTSICRFLSDKRIHFVGFGIPEKQEIFPFKELGLKTKKVDVGYLAAKMLKQSKCRKWELPMLARRILGIKRMVGLTDASSPERHAIKSAICRLFITSIIGLGLLNADDAKLDAASPSRRSTFLKNLNSLGSLAEGLLKNRKKMGKLEHADREGSVLVQIGDSDDLSSRDLCGGDADDTRSSEKMPLKGILKCPSTSLRSCKSVRYEEESSASAMLKRANSKGHNVSFSC</sequence>
<dbReference type="InterPro" id="IPR036397">
    <property type="entry name" value="RNaseH_sf"/>
</dbReference>
<dbReference type="InterPro" id="IPR051132">
    <property type="entry name" value="3-5_Exonuclease_domain"/>
</dbReference>
<dbReference type="Gene3D" id="3.30.420.10">
    <property type="entry name" value="Ribonuclease H-like superfamily/Ribonuclease H"/>
    <property type="match status" value="1"/>
</dbReference>
<evidence type="ECO:0000256" key="2">
    <source>
        <dbReference type="ARBA" id="ARBA00022801"/>
    </source>
</evidence>
<feature type="transmembrane region" description="Helical" evidence="3">
    <location>
        <begin position="61"/>
        <end position="79"/>
    </location>
</feature>
<gene>
    <name evidence="4" type="ORF">AAHA92_02879</name>
</gene>
<keyword evidence="1" id="KW-0540">Nuclease</keyword>
<evidence type="ECO:0000256" key="3">
    <source>
        <dbReference type="SAM" id="Phobius"/>
    </source>
</evidence>
<dbReference type="SUPFAM" id="SSF53098">
    <property type="entry name" value="Ribonuclease H-like"/>
    <property type="match status" value="1"/>
</dbReference>
<dbReference type="AlphaFoldDB" id="A0ABD1IFA3"/>
<keyword evidence="3" id="KW-0472">Membrane</keyword>
<keyword evidence="3" id="KW-1133">Transmembrane helix</keyword>
<name>A0ABD1IFA3_SALDI</name>